<evidence type="ECO:0000313" key="1">
    <source>
        <dbReference type="EMBL" id="KAJ7688151.1"/>
    </source>
</evidence>
<dbReference type="Proteomes" id="UP001221757">
    <property type="component" value="Unassembled WGS sequence"/>
</dbReference>
<keyword evidence="2" id="KW-1185">Reference proteome</keyword>
<comment type="caution">
    <text evidence="1">The sequence shown here is derived from an EMBL/GenBank/DDBJ whole genome shotgun (WGS) entry which is preliminary data.</text>
</comment>
<sequence>MPPHSLLALAPAFTLSEPTNPTSGAVTEIHWTFTDTDPATFDLFLMNSAQALSLVALLGTELETDLGQITALLPTLPAANLQGKTISSVPLTWRTSTWCWLSIAA</sequence>
<dbReference type="EMBL" id="JARKIE010000081">
    <property type="protein sequence ID" value="KAJ7688151.1"/>
    <property type="molecule type" value="Genomic_DNA"/>
</dbReference>
<accession>A0AAD7DCP0</accession>
<organism evidence="1 2">
    <name type="scientific">Mycena rosella</name>
    <name type="common">Pink bonnet</name>
    <name type="synonym">Agaricus rosellus</name>
    <dbReference type="NCBI Taxonomy" id="1033263"/>
    <lineage>
        <taxon>Eukaryota</taxon>
        <taxon>Fungi</taxon>
        <taxon>Dikarya</taxon>
        <taxon>Basidiomycota</taxon>
        <taxon>Agaricomycotina</taxon>
        <taxon>Agaricomycetes</taxon>
        <taxon>Agaricomycetidae</taxon>
        <taxon>Agaricales</taxon>
        <taxon>Marasmiineae</taxon>
        <taxon>Mycenaceae</taxon>
        <taxon>Mycena</taxon>
    </lineage>
</organism>
<name>A0AAD7DCP0_MYCRO</name>
<reference evidence="1" key="1">
    <citation type="submission" date="2023-03" db="EMBL/GenBank/DDBJ databases">
        <title>Massive genome expansion in bonnet fungi (Mycena s.s.) driven by repeated elements and novel gene families across ecological guilds.</title>
        <authorList>
            <consortium name="Lawrence Berkeley National Laboratory"/>
            <person name="Harder C.B."/>
            <person name="Miyauchi S."/>
            <person name="Viragh M."/>
            <person name="Kuo A."/>
            <person name="Thoen E."/>
            <person name="Andreopoulos B."/>
            <person name="Lu D."/>
            <person name="Skrede I."/>
            <person name="Drula E."/>
            <person name="Henrissat B."/>
            <person name="Morin E."/>
            <person name="Kohler A."/>
            <person name="Barry K."/>
            <person name="LaButti K."/>
            <person name="Morin E."/>
            <person name="Salamov A."/>
            <person name="Lipzen A."/>
            <person name="Mereny Z."/>
            <person name="Hegedus B."/>
            <person name="Baldrian P."/>
            <person name="Stursova M."/>
            <person name="Weitz H."/>
            <person name="Taylor A."/>
            <person name="Grigoriev I.V."/>
            <person name="Nagy L.G."/>
            <person name="Martin F."/>
            <person name="Kauserud H."/>
        </authorList>
    </citation>
    <scope>NUCLEOTIDE SEQUENCE</scope>
    <source>
        <strain evidence="1">CBHHK067</strain>
    </source>
</reference>
<evidence type="ECO:0000313" key="2">
    <source>
        <dbReference type="Proteomes" id="UP001221757"/>
    </source>
</evidence>
<proteinExistence type="predicted"/>
<protein>
    <submittedName>
        <fullName evidence="1">Uncharacterized protein</fullName>
    </submittedName>
</protein>
<gene>
    <name evidence="1" type="ORF">B0H17DRAFT_1203158</name>
</gene>
<dbReference type="AlphaFoldDB" id="A0AAD7DCP0"/>